<dbReference type="InterPro" id="IPR026444">
    <property type="entry name" value="Secre_tail"/>
</dbReference>
<proteinExistence type="predicted"/>
<evidence type="ECO:0008006" key="4">
    <source>
        <dbReference type="Google" id="ProtNLM"/>
    </source>
</evidence>
<name>A0A1J5DLM1_9BACT</name>
<evidence type="ECO:0000313" key="3">
    <source>
        <dbReference type="Proteomes" id="UP000183085"/>
    </source>
</evidence>
<sequence>MMKKIAAIFLCSVTMVSYAFGADINTDGFEDVNCLSDWTIFPSVSELGVDLYSPGYMSDYCVKITGAGLIPPQAEGYISSLPWTNGGYLSIEKPSDWERESVYTLRCMIRADNGVSSKAYLECDDPDGDVILSKSPSFTPPSEWTECILNGSIKNSPMTTIKLGYEAGSGMVYIDDVSFYNSNCYLQSNTPLVFYVNDPDDATITVTISRLQGATASTTPVVSIYDPFGQLKLTKTCEPGNQLYVLTIPPDNIKGENRIEIPQDISSVWRVSAKGLIFDGKELSMKSGVDGVVYFAVNDQATFTMRLKDRVGDTGTCSATLYNPDGLAVKKITWIAGSEEWHDIIMDGSATGGVWAVGFNSQQGNILVRAEGIPPYFSFTRDSYFLPAIWRYPAESFPVITTQAKTIISRDEKITLSIPVGGINQNGTVTIRKIDAPIIPIGYSLASSVYNIELRGTASILQPRQAIPLIFRYDDTSLSESAEKSLAVFYYGTSTVNTNTATWVPLPTIERSIKNNLIRVSVPRFAPIAILASPSWQARIFVETTEGVRDDGNYFGLDSGAKNTYDDPFDLEEEPATPSPSVSIYTTAPNGTKFTRDIRALKDLSLGVEEWAFDVNTAVLLRNGAQVTITWDISSIPSNYPISLVEVNQQQVDLREIKAYGFVAPTGNNTRRFILRIGGQKEGTITASRIFSNDWNLCSIPLLLINPDPEVVFPGVQPLRISKFIDGKYLAYEQEGNFGTISPGTGYWFKSNGSMTINFTGHALRNGTQSIPVVSGWNLIGNPFTFGVGWNDIFFSYGTVTERIADGRTIKDGFYKYGTDKSGKVGYLMKRYRDKTVMGPWEGYWIYSPMAGKLSIPAIPSQPLAGAPELLQEQRDWEVRLSVFTDKSMDQDNYLGVADNVTNRYIFEPPDGYSPFISLYFPVNDQNISGNFACVYKSPLILNSPKLWDFEVLADGMQNTAVTLQWQGVPDGCSLCLVDMTLDKKIDMKQLSSYTYNNGQERVRKFQVVAVLSPTETRTANGQIYAWPNPLTVNGVPPEEFTFAGFSSANSEIKVYTLAGELIATIKNKNIWNAKNDDDRVVASGVYFFVVESEGSVKKTGKLAVIR</sequence>
<feature type="chain" id="PRO_5012385219" description="Secretion system C-terminal sorting domain-containing protein" evidence="1">
    <location>
        <begin position="22"/>
        <end position="1107"/>
    </location>
</feature>
<dbReference type="NCBIfam" id="TIGR04183">
    <property type="entry name" value="Por_Secre_tail"/>
    <property type="match status" value="1"/>
</dbReference>
<feature type="signal peptide" evidence="1">
    <location>
        <begin position="1"/>
        <end position="21"/>
    </location>
</feature>
<dbReference type="Gene3D" id="2.60.120.260">
    <property type="entry name" value="Galactose-binding domain-like"/>
    <property type="match status" value="1"/>
</dbReference>
<reference evidence="2 3" key="1">
    <citation type="journal article" date="2016" name="Environ. Microbiol.">
        <title>Genomic resolution of a cold subsurface aquifer community provides metabolic insights for novel microbes adapted to high CO concentrations.</title>
        <authorList>
            <person name="Probst A.J."/>
            <person name="Castelle C.J."/>
            <person name="Singh A."/>
            <person name="Brown C.T."/>
            <person name="Anantharaman K."/>
            <person name="Sharon I."/>
            <person name="Hug L.A."/>
            <person name="Burstein D."/>
            <person name="Emerson J.B."/>
            <person name="Thomas B.C."/>
            <person name="Banfield J.F."/>
        </authorList>
    </citation>
    <scope>NUCLEOTIDE SEQUENCE [LARGE SCALE GENOMIC DNA]</scope>
    <source>
        <strain evidence="2">CG2_30_40_21</strain>
    </source>
</reference>
<dbReference type="Proteomes" id="UP000183085">
    <property type="component" value="Unassembled WGS sequence"/>
</dbReference>
<dbReference type="Gene3D" id="2.60.40.4070">
    <property type="match status" value="1"/>
</dbReference>
<dbReference type="AlphaFoldDB" id="A0A1J5DLM1"/>
<gene>
    <name evidence="2" type="ORF">AUJ95_09470</name>
</gene>
<organism evidence="2 3">
    <name type="scientific">Candidatus Desantisbacteria bacterium CG2_30_40_21</name>
    <dbReference type="NCBI Taxonomy" id="1817895"/>
    <lineage>
        <taxon>Bacteria</taxon>
        <taxon>Candidatus Desantisiibacteriota</taxon>
    </lineage>
</organism>
<accession>A0A1J5DLM1</accession>
<protein>
    <recommendedName>
        <fullName evidence="4">Secretion system C-terminal sorting domain-containing protein</fullName>
    </recommendedName>
</protein>
<dbReference type="STRING" id="1817895.AUJ95_09470"/>
<comment type="caution">
    <text evidence="2">The sequence shown here is derived from an EMBL/GenBank/DDBJ whole genome shotgun (WGS) entry which is preliminary data.</text>
</comment>
<evidence type="ECO:0000313" key="2">
    <source>
        <dbReference type="EMBL" id="OIP36371.1"/>
    </source>
</evidence>
<evidence type="ECO:0000256" key="1">
    <source>
        <dbReference type="SAM" id="SignalP"/>
    </source>
</evidence>
<keyword evidence="1" id="KW-0732">Signal</keyword>
<dbReference type="EMBL" id="MNYI01000243">
    <property type="protein sequence ID" value="OIP36371.1"/>
    <property type="molecule type" value="Genomic_DNA"/>
</dbReference>